<evidence type="ECO:0000256" key="1">
    <source>
        <dbReference type="ARBA" id="ARBA00022679"/>
    </source>
</evidence>
<dbReference type="SMART" id="SM00052">
    <property type="entry name" value="EAL"/>
    <property type="match status" value="1"/>
</dbReference>
<proteinExistence type="predicted"/>
<dbReference type="PROSITE" id="PS50887">
    <property type="entry name" value="GGDEF"/>
    <property type="match status" value="1"/>
</dbReference>
<dbReference type="InterPro" id="IPR013767">
    <property type="entry name" value="PAS_fold"/>
</dbReference>
<keyword evidence="12" id="KW-1185">Reference proteome</keyword>
<gene>
    <name evidence="11" type="ORF">CWE09_12630</name>
</gene>
<evidence type="ECO:0000259" key="8">
    <source>
        <dbReference type="PROSITE" id="PS50113"/>
    </source>
</evidence>
<feature type="domain" description="GGDEF" evidence="10">
    <location>
        <begin position="164"/>
        <end position="300"/>
    </location>
</feature>
<dbReference type="Pfam" id="PF00990">
    <property type="entry name" value="GGDEF"/>
    <property type="match status" value="1"/>
</dbReference>
<accession>A0A432W3S7</accession>
<dbReference type="Gene3D" id="3.20.20.450">
    <property type="entry name" value="EAL domain"/>
    <property type="match status" value="1"/>
</dbReference>
<dbReference type="InterPro" id="IPR043128">
    <property type="entry name" value="Rev_trsase/Diguanyl_cyclase"/>
</dbReference>
<evidence type="ECO:0000259" key="9">
    <source>
        <dbReference type="PROSITE" id="PS50883"/>
    </source>
</evidence>
<evidence type="ECO:0000313" key="12">
    <source>
        <dbReference type="Proteomes" id="UP000288293"/>
    </source>
</evidence>
<dbReference type="InterPro" id="IPR029787">
    <property type="entry name" value="Nucleotide_cyclase"/>
</dbReference>
<evidence type="ECO:0000256" key="6">
    <source>
        <dbReference type="ARBA" id="ARBA00070616"/>
    </source>
</evidence>
<feature type="domain" description="PAC" evidence="8">
    <location>
        <begin position="87"/>
        <end position="137"/>
    </location>
</feature>
<dbReference type="AlphaFoldDB" id="A0A432W3S7"/>
<evidence type="ECO:0000256" key="4">
    <source>
        <dbReference type="ARBA" id="ARBA00022840"/>
    </source>
</evidence>
<dbReference type="PROSITE" id="PS50113">
    <property type="entry name" value="PAC"/>
    <property type="match status" value="1"/>
</dbReference>
<dbReference type="NCBIfam" id="TIGR00254">
    <property type="entry name" value="GGDEF"/>
    <property type="match status" value="1"/>
</dbReference>
<dbReference type="GO" id="GO:0005524">
    <property type="term" value="F:ATP binding"/>
    <property type="evidence" value="ECO:0007669"/>
    <property type="project" value="UniProtKB-KW"/>
</dbReference>
<organism evidence="11 12">
    <name type="scientific">Aliidiomarina minuta</name>
    <dbReference type="NCBI Taxonomy" id="880057"/>
    <lineage>
        <taxon>Bacteria</taxon>
        <taxon>Pseudomonadati</taxon>
        <taxon>Pseudomonadota</taxon>
        <taxon>Gammaproteobacteria</taxon>
        <taxon>Alteromonadales</taxon>
        <taxon>Idiomarinaceae</taxon>
        <taxon>Aliidiomarina</taxon>
    </lineage>
</organism>
<evidence type="ECO:0000259" key="10">
    <source>
        <dbReference type="PROSITE" id="PS50887"/>
    </source>
</evidence>
<dbReference type="RefSeq" id="WP_126804408.1">
    <property type="nucleotide sequence ID" value="NZ_PIPL01000003.1"/>
</dbReference>
<dbReference type="Pfam" id="PF00989">
    <property type="entry name" value="PAS"/>
    <property type="match status" value="1"/>
</dbReference>
<keyword evidence="2" id="KW-0547">Nucleotide-binding</keyword>
<dbReference type="SUPFAM" id="SSF141868">
    <property type="entry name" value="EAL domain-like"/>
    <property type="match status" value="1"/>
</dbReference>
<comment type="function">
    <text evidence="5">Putative oxygen sensor; modulates the activity of FixJ, a transcriptional activator of nitrogen fixation fixK gene. FixL probably acts as a kinase that phosphorylates FixJ.</text>
</comment>
<keyword evidence="4" id="KW-0067">ATP-binding</keyword>
<dbReference type="NCBIfam" id="TIGR00229">
    <property type="entry name" value="sensory_box"/>
    <property type="match status" value="1"/>
</dbReference>
<dbReference type="SUPFAM" id="SSF55785">
    <property type="entry name" value="PYP-like sensor domain (PAS domain)"/>
    <property type="match status" value="1"/>
</dbReference>
<dbReference type="InterPro" id="IPR000160">
    <property type="entry name" value="GGDEF_dom"/>
</dbReference>
<evidence type="ECO:0000259" key="7">
    <source>
        <dbReference type="PROSITE" id="PS50112"/>
    </source>
</evidence>
<dbReference type="InterPro" id="IPR035965">
    <property type="entry name" value="PAS-like_dom_sf"/>
</dbReference>
<sequence>MSEHQPQDFSASQLNAIINNLLDGVITIDQKGIICGFSKPAERMFGYQEHEVVGHNISMLMPQPYAREHDAYLDSYHQTGAKKIIGIGREVEAMRKDGSVFPIDLAVTQTETEMGRRYIGTVRDISLQRENAERIEYLSFHDRLTGLANRNSLTQALEQWLPKQRVTLLALNLDFFSRINVVFGHGIGDSLLQEAAKRLDRHRLAGSLLAKDLGDRFWLALPEEAYDGKPRAYFLSQIEKLLSVLRQPFMLESQEYYLTVSIGVFFAEPGQNSFDVLNGAETALQQSKEWGRDQYSVYQPRMTSSILRDYRLEVGLREAIKAGKGLECWLQSKVNADYRTTGAEALMRWRDEQGQMVSPEVFIPVAEHLGLIIELGDWMAAEVAKTIASLPADSTYRIALNVSPKQFLQPHFVLKMQRIFAEQGASLNALIIEITENLLLSRIEQVQSVMNELALLGVRFSIDDFGTGYSNLSRLQQLPVSELKIDRQFVQDAFRNEREAALFQAMLQMAKSMQLTTVAEGVETNQQANHIRDSGCDLQQGYYFSRPMPADQWLAEHKK</sequence>
<keyword evidence="1" id="KW-0808">Transferase</keyword>
<dbReference type="SMART" id="SM00091">
    <property type="entry name" value="PAS"/>
    <property type="match status" value="1"/>
</dbReference>
<dbReference type="PROSITE" id="PS50112">
    <property type="entry name" value="PAS"/>
    <property type="match status" value="1"/>
</dbReference>
<dbReference type="GO" id="GO:0016301">
    <property type="term" value="F:kinase activity"/>
    <property type="evidence" value="ECO:0007669"/>
    <property type="project" value="UniProtKB-KW"/>
</dbReference>
<dbReference type="PROSITE" id="PS50883">
    <property type="entry name" value="EAL"/>
    <property type="match status" value="1"/>
</dbReference>
<evidence type="ECO:0000256" key="5">
    <source>
        <dbReference type="ARBA" id="ARBA00059827"/>
    </source>
</evidence>
<dbReference type="InterPro" id="IPR000700">
    <property type="entry name" value="PAS-assoc_C"/>
</dbReference>
<name>A0A432W3S7_9GAMM</name>
<dbReference type="EMBL" id="PIPL01000003">
    <property type="protein sequence ID" value="RUO23988.1"/>
    <property type="molecule type" value="Genomic_DNA"/>
</dbReference>
<evidence type="ECO:0000256" key="2">
    <source>
        <dbReference type="ARBA" id="ARBA00022741"/>
    </source>
</evidence>
<dbReference type="FunFam" id="3.30.450.20:FF:000060">
    <property type="entry name" value="Sensor protein FixL"/>
    <property type="match status" value="1"/>
</dbReference>
<protein>
    <recommendedName>
        <fullName evidence="6">Sensor protein FixL</fullName>
    </recommendedName>
</protein>
<dbReference type="InterPro" id="IPR001633">
    <property type="entry name" value="EAL_dom"/>
</dbReference>
<dbReference type="Gene3D" id="3.30.70.270">
    <property type="match status" value="1"/>
</dbReference>
<dbReference type="PANTHER" id="PTHR44757:SF2">
    <property type="entry name" value="BIOFILM ARCHITECTURE MAINTENANCE PROTEIN MBAA"/>
    <property type="match status" value="1"/>
</dbReference>
<dbReference type="InterPro" id="IPR052155">
    <property type="entry name" value="Biofilm_reg_signaling"/>
</dbReference>
<dbReference type="SMART" id="SM00267">
    <property type="entry name" value="GGDEF"/>
    <property type="match status" value="1"/>
</dbReference>
<dbReference type="InterPro" id="IPR035919">
    <property type="entry name" value="EAL_sf"/>
</dbReference>
<dbReference type="InterPro" id="IPR000014">
    <property type="entry name" value="PAS"/>
</dbReference>
<dbReference type="CDD" id="cd01949">
    <property type="entry name" value="GGDEF"/>
    <property type="match status" value="1"/>
</dbReference>
<dbReference type="OrthoDB" id="6341453at2"/>
<evidence type="ECO:0000313" key="11">
    <source>
        <dbReference type="EMBL" id="RUO23988.1"/>
    </source>
</evidence>
<evidence type="ECO:0000256" key="3">
    <source>
        <dbReference type="ARBA" id="ARBA00022777"/>
    </source>
</evidence>
<comment type="caution">
    <text evidence="11">The sequence shown here is derived from an EMBL/GenBank/DDBJ whole genome shotgun (WGS) entry which is preliminary data.</text>
</comment>
<keyword evidence="3" id="KW-0418">Kinase</keyword>
<dbReference type="Gene3D" id="3.30.450.20">
    <property type="entry name" value="PAS domain"/>
    <property type="match status" value="1"/>
</dbReference>
<dbReference type="Pfam" id="PF00563">
    <property type="entry name" value="EAL"/>
    <property type="match status" value="1"/>
</dbReference>
<reference evidence="11 12" key="1">
    <citation type="journal article" date="2011" name="Front. Microbiol.">
        <title>Genomic signatures of strain selection and enhancement in Bacillus atrophaeus var. globigii, a historical biowarfare simulant.</title>
        <authorList>
            <person name="Gibbons H.S."/>
            <person name="Broomall S.M."/>
            <person name="McNew L.A."/>
            <person name="Daligault H."/>
            <person name="Chapman C."/>
            <person name="Bruce D."/>
            <person name="Karavis M."/>
            <person name="Krepps M."/>
            <person name="McGregor P.A."/>
            <person name="Hong C."/>
            <person name="Park K.H."/>
            <person name="Akmal A."/>
            <person name="Feldman A."/>
            <person name="Lin J.S."/>
            <person name="Chang W.E."/>
            <person name="Higgs B.W."/>
            <person name="Demirev P."/>
            <person name="Lindquist J."/>
            <person name="Liem A."/>
            <person name="Fochler E."/>
            <person name="Read T.D."/>
            <person name="Tapia R."/>
            <person name="Johnson S."/>
            <person name="Bishop-Lilly K.A."/>
            <person name="Detter C."/>
            <person name="Han C."/>
            <person name="Sozhamannan S."/>
            <person name="Rosenzweig C.N."/>
            <person name="Skowronski E.W."/>
        </authorList>
    </citation>
    <scope>NUCLEOTIDE SEQUENCE [LARGE SCALE GENOMIC DNA]</scope>
    <source>
        <strain evidence="11 12">MLST1</strain>
    </source>
</reference>
<dbReference type="CDD" id="cd00130">
    <property type="entry name" value="PAS"/>
    <property type="match status" value="1"/>
</dbReference>
<dbReference type="GO" id="GO:0006355">
    <property type="term" value="P:regulation of DNA-templated transcription"/>
    <property type="evidence" value="ECO:0007669"/>
    <property type="project" value="InterPro"/>
</dbReference>
<dbReference type="PANTHER" id="PTHR44757">
    <property type="entry name" value="DIGUANYLATE CYCLASE DGCP"/>
    <property type="match status" value="1"/>
</dbReference>
<feature type="domain" description="EAL" evidence="9">
    <location>
        <begin position="309"/>
        <end position="559"/>
    </location>
</feature>
<dbReference type="CDD" id="cd01948">
    <property type="entry name" value="EAL"/>
    <property type="match status" value="1"/>
</dbReference>
<dbReference type="SUPFAM" id="SSF55073">
    <property type="entry name" value="Nucleotide cyclase"/>
    <property type="match status" value="1"/>
</dbReference>
<feature type="domain" description="PAS" evidence="7">
    <location>
        <begin position="10"/>
        <end position="80"/>
    </location>
</feature>
<dbReference type="Proteomes" id="UP000288293">
    <property type="component" value="Unassembled WGS sequence"/>
</dbReference>